<evidence type="ECO:0000256" key="3">
    <source>
        <dbReference type="ARBA" id="ARBA00023002"/>
    </source>
</evidence>
<comment type="similarity">
    <text evidence="1">Belongs to the class-II pyridine nucleotide-disulfide oxidoreductase family.</text>
</comment>
<accession>A0A8K0N922</accession>
<sequence>MDNSTTAPKALHTHHYIIIGSGPATRKVAIFAAHAELKPTMFEVWMANDIISGGQLTTTTDIKSEPGLRTATALAYFFRVYFFATAIEVDALVIAISALAYRLHFPEA</sequence>
<protein>
    <submittedName>
        <fullName evidence="5">Putative Thioredoxin reductase 1, mitochondrial</fullName>
    </submittedName>
</protein>
<gene>
    <name evidence="5" type="ORF">COCNU_11G001490</name>
</gene>
<evidence type="ECO:0000313" key="6">
    <source>
        <dbReference type="Proteomes" id="UP000797356"/>
    </source>
</evidence>
<dbReference type="Proteomes" id="UP000797356">
    <property type="component" value="Chromosome 11"/>
</dbReference>
<dbReference type="GO" id="GO:0097237">
    <property type="term" value="P:cellular response to toxic substance"/>
    <property type="evidence" value="ECO:0007669"/>
    <property type="project" value="UniProtKB-ARBA"/>
</dbReference>
<dbReference type="EMBL" id="CM017882">
    <property type="protein sequence ID" value="KAG1363322.1"/>
    <property type="molecule type" value="Genomic_DNA"/>
</dbReference>
<keyword evidence="4" id="KW-0812">Transmembrane</keyword>
<reference evidence="5" key="1">
    <citation type="journal article" date="2017" name="Gigascience">
        <title>The genome draft of coconut (Cocos nucifera).</title>
        <authorList>
            <person name="Xiao Y."/>
            <person name="Xu P."/>
            <person name="Fan H."/>
            <person name="Baudouin L."/>
            <person name="Xia W."/>
            <person name="Bocs S."/>
            <person name="Xu J."/>
            <person name="Li Q."/>
            <person name="Guo A."/>
            <person name="Zhou L."/>
            <person name="Li J."/>
            <person name="Wu Y."/>
            <person name="Ma Z."/>
            <person name="Armero A."/>
            <person name="Issali A.E."/>
            <person name="Liu N."/>
            <person name="Peng M."/>
            <person name="Yang Y."/>
        </authorList>
    </citation>
    <scope>NUCLEOTIDE SEQUENCE</scope>
    <source>
        <tissue evidence="5">Spear leaf of Hainan Tall coconut</tissue>
    </source>
</reference>
<proteinExistence type="inferred from homology"/>
<keyword evidence="2" id="KW-0285">Flavoprotein</keyword>
<keyword evidence="3" id="KW-0560">Oxidoreductase</keyword>
<dbReference type="PRINTS" id="PR00469">
    <property type="entry name" value="PNDRDTASEII"/>
</dbReference>
<dbReference type="OrthoDB" id="1724083at2759"/>
<dbReference type="InterPro" id="IPR036188">
    <property type="entry name" value="FAD/NAD-bd_sf"/>
</dbReference>
<dbReference type="AlphaFoldDB" id="A0A8K0N922"/>
<keyword evidence="4" id="KW-1133">Transmembrane helix</keyword>
<evidence type="ECO:0000313" key="5">
    <source>
        <dbReference type="EMBL" id="KAG1363322.1"/>
    </source>
</evidence>
<organism evidence="5 6">
    <name type="scientific">Cocos nucifera</name>
    <name type="common">Coconut palm</name>
    <dbReference type="NCBI Taxonomy" id="13894"/>
    <lineage>
        <taxon>Eukaryota</taxon>
        <taxon>Viridiplantae</taxon>
        <taxon>Streptophyta</taxon>
        <taxon>Embryophyta</taxon>
        <taxon>Tracheophyta</taxon>
        <taxon>Spermatophyta</taxon>
        <taxon>Magnoliopsida</taxon>
        <taxon>Liliopsida</taxon>
        <taxon>Arecaceae</taxon>
        <taxon>Arecoideae</taxon>
        <taxon>Cocoseae</taxon>
        <taxon>Attaleinae</taxon>
        <taxon>Cocos</taxon>
    </lineage>
</organism>
<keyword evidence="6" id="KW-1185">Reference proteome</keyword>
<dbReference type="Gene3D" id="3.50.50.60">
    <property type="entry name" value="FAD/NAD(P)-binding domain"/>
    <property type="match status" value="1"/>
</dbReference>
<keyword evidence="4" id="KW-0472">Membrane</keyword>
<comment type="caution">
    <text evidence="5">The sequence shown here is derived from an EMBL/GenBank/DDBJ whole genome shotgun (WGS) entry which is preliminary data.</text>
</comment>
<name>A0A8K0N922_COCNU</name>
<reference evidence="5" key="2">
    <citation type="submission" date="2019-07" db="EMBL/GenBank/DDBJ databases">
        <authorList>
            <person name="Yang Y."/>
            <person name="Bocs S."/>
            <person name="Baudouin L."/>
        </authorList>
    </citation>
    <scope>NUCLEOTIDE SEQUENCE</scope>
    <source>
        <tissue evidence="5">Spear leaf of Hainan Tall coconut</tissue>
    </source>
</reference>
<dbReference type="SUPFAM" id="SSF51905">
    <property type="entry name" value="FAD/NAD(P)-binding domain"/>
    <property type="match status" value="1"/>
</dbReference>
<feature type="transmembrane region" description="Helical" evidence="4">
    <location>
        <begin position="76"/>
        <end position="101"/>
    </location>
</feature>
<dbReference type="GO" id="GO:0016491">
    <property type="term" value="F:oxidoreductase activity"/>
    <property type="evidence" value="ECO:0007669"/>
    <property type="project" value="UniProtKB-KW"/>
</dbReference>
<evidence type="ECO:0000256" key="4">
    <source>
        <dbReference type="SAM" id="Phobius"/>
    </source>
</evidence>
<evidence type="ECO:0000256" key="1">
    <source>
        <dbReference type="ARBA" id="ARBA00009333"/>
    </source>
</evidence>
<evidence type="ECO:0000256" key="2">
    <source>
        <dbReference type="ARBA" id="ARBA00022630"/>
    </source>
</evidence>
<dbReference type="InterPro" id="IPR050097">
    <property type="entry name" value="Ferredoxin-NADP_redctase_2"/>
</dbReference>
<dbReference type="PANTHER" id="PTHR48105">
    <property type="entry name" value="THIOREDOXIN REDUCTASE 1-RELATED-RELATED"/>
    <property type="match status" value="1"/>
</dbReference>